<dbReference type="PANTHER" id="PTHR11258">
    <property type="entry name" value="2-5 OLIGOADENYLATE SYNTHETASE"/>
    <property type="match status" value="1"/>
</dbReference>
<dbReference type="Proteomes" id="UP000002494">
    <property type="component" value="Chromosome 12"/>
</dbReference>
<dbReference type="Gene3D" id="3.30.460.10">
    <property type="entry name" value="Beta Polymerase, domain 2"/>
    <property type="match status" value="1"/>
</dbReference>
<evidence type="ECO:0000313" key="9">
    <source>
        <dbReference type="RGD" id="1359611"/>
    </source>
</evidence>
<dbReference type="PaxDb" id="10116-ENSRNOP00000043661"/>
<protein>
    <submittedName>
        <fullName evidence="7">2'-5' oligoadenylate synthetase 1E</fullName>
    </submittedName>
</protein>
<keyword evidence="3" id="KW-0391">Immunity</keyword>
<dbReference type="eggNOG" id="KOG0001">
    <property type="taxonomic scope" value="Eukaryota"/>
</dbReference>
<dbReference type="Gene3D" id="1.10.1410.20">
    <property type="entry name" value="2'-5'-oligoadenylate synthetase 1, domain 2"/>
    <property type="match status" value="1"/>
</dbReference>
<feature type="domain" description="2'-5'-oligoadenylate synthetase 1" evidence="6">
    <location>
        <begin position="172"/>
        <end position="353"/>
    </location>
</feature>
<comment type="similarity">
    <text evidence="1">Belongs to the 2-5A synthase family.</text>
</comment>
<keyword evidence="4" id="KW-0694">RNA-binding</keyword>
<reference evidence="7" key="1">
    <citation type="submission" date="2024-01" db="EMBL/GenBank/DDBJ databases">
        <title>GRCr8: a new rat reference genome assembly contstructed from accurate long reads and long range scaffolding.</title>
        <authorList>
            <person name="Doris P.A."/>
            <person name="Kalbfleisch T."/>
            <person name="Li K."/>
            <person name="Howe K."/>
            <person name="Wood J."/>
        </authorList>
    </citation>
    <scope>NUCLEOTIDE SEQUENCE [LARGE SCALE GENOMIC DNA]</scope>
    <source>
        <strain evidence="7">Brown Norway</strain>
    </source>
</reference>
<evidence type="ECO:0000259" key="6">
    <source>
        <dbReference type="Pfam" id="PF10421"/>
    </source>
</evidence>
<dbReference type="GeneTree" id="ENSGT00510000046406"/>
<evidence type="ECO:0000313" key="7">
    <source>
        <dbReference type="Ensembl" id="ENSRNOP00000043661.3"/>
    </source>
</evidence>
<evidence type="ECO:0000256" key="1">
    <source>
        <dbReference type="ARBA" id="ARBA00009526"/>
    </source>
</evidence>
<dbReference type="Pfam" id="PF10421">
    <property type="entry name" value="OAS1_C"/>
    <property type="match status" value="1"/>
</dbReference>
<dbReference type="STRING" id="10116.ENSRNOP00000043661"/>
<keyword evidence="5" id="KW-0051">Antiviral defense</keyword>
<dbReference type="CDD" id="cd05400">
    <property type="entry name" value="NT_2-5OAS_ClassI-CCAase"/>
    <property type="match status" value="1"/>
</dbReference>
<dbReference type="PANTHER" id="PTHR11258:SF17">
    <property type="entry name" value="2'-5' OLIGOADENYLATE SYNTHETASE 1E-RELATED"/>
    <property type="match status" value="1"/>
</dbReference>
<dbReference type="OMA" id="RIYWTWC"/>
<gene>
    <name evidence="7 9" type="primary">Oas1e</name>
</gene>
<dbReference type="InterPro" id="IPR043519">
    <property type="entry name" value="NT_sf"/>
</dbReference>
<evidence type="ECO:0000256" key="5">
    <source>
        <dbReference type="ARBA" id="ARBA00023118"/>
    </source>
</evidence>
<dbReference type="Bgee" id="ENSRNOG00000031726">
    <property type="expression patterns" value="Expressed in ovary"/>
</dbReference>
<dbReference type="InterPro" id="IPR018952">
    <property type="entry name" value="2-5-oligoAdlate_synth_1_dom2/C"/>
</dbReference>
<dbReference type="SUPFAM" id="SSF81631">
    <property type="entry name" value="PAP/OAS1 substrate-binding domain"/>
    <property type="match status" value="1"/>
</dbReference>
<dbReference type="Ensembl" id="ENSRNOT00000049622.6">
    <property type="protein sequence ID" value="ENSRNOP00000043661.3"/>
    <property type="gene ID" value="ENSRNOG00000031726.8"/>
</dbReference>
<evidence type="ECO:0000256" key="4">
    <source>
        <dbReference type="ARBA" id="ARBA00022884"/>
    </source>
</evidence>
<dbReference type="SUPFAM" id="SSF81301">
    <property type="entry name" value="Nucleotidyltransferase"/>
    <property type="match status" value="1"/>
</dbReference>
<accession>F7EQU9</accession>
<evidence type="ECO:0000256" key="2">
    <source>
        <dbReference type="ARBA" id="ARBA00022588"/>
    </source>
</evidence>
<keyword evidence="2" id="KW-0399">Innate immunity</keyword>
<dbReference type="RGD" id="1359611">
    <property type="gene designation" value="Oas1e"/>
</dbReference>
<reference evidence="7" key="2">
    <citation type="submission" date="2025-08" db="UniProtKB">
        <authorList>
            <consortium name="Ensembl"/>
        </authorList>
    </citation>
    <scope>IDENTIFICATION</scope>
    <source>
        <strain evidence="7">Brown Norway</strain>
    </source>
</reference>
<organism evidence="7 8">
    <name type="scientific">Rattus norvegicus</name>
    <name type="common">Rat</name>
    <dbReference type="NCBI Taxonomy" id="10116"/>
    <lineage>
        <taxon>Eukaryota</taxon>
        <taxon>Metazoa</taxon>
        <taxon>Chordata</taxon>
        <taxon>Craniata</taxon>
        <taxon>Vertebrata</taxon>
        <taxon>Euteleostomi</taxon>
        <taxon>Mammalia</taxon>
        <taxon>Eutheria</taxon>
        <taxon>Euarchontoglires</taxon>
        <taxon>Glires</taxon>
        <taxon>Rodentia</taxon>
        <taxon>Myomorpha</taxon>
        <taxon>Muroidea</taxon>
        <taxon>Muridae</taxon>
        <taxon>Murinae</taxon>
        <taxon>Rattus</taxon>
    </lineage>
</organism>
<proteinExistence type="inferred from homology"/>
<name>F7EQU9_RAT</name>
<evidence type="ECO:0000256" key="3">
    <source>
        <dbReference type="ARBA" id="ARBA00022859"/>
    </source>
</evidence>
<dbReference type="InterPro" id="IPR006117">
    <property type="entry name" value="2-5OAS_C_CS"/>
</dbReference>
<dbReference type="PROSITE" id="PS00833">
    <property type="entry name" value="25A_SYNTH_2"/>
    <property type="match status" value="1"/>
</dbReference>
<keyword evidence="8" id="KW-1185">Reference proteome</keyword>
<dbReference type="PROSITE" id="PS50152">
    <property type="entry name" value="25A_SYNTH_3"/>
    <property type="match status" value="1"/>
</dbReference>
<sequence length="483" mass="56102">MSRRLARTPIWRLDRFIEDHLLPDTTFLTEVRADIDSICAFLTERCFQGATHPVRVSRIVKGGWFNKYTMLKGRSEATLVVFLNNLTCFEDQLKRREEFTEEIWKHLCQLQQEKQFKLNFEVQSTEQPDSRTLSIKLSSPQLQQEVEFDVQPAYDVLYELRDKDDFNPDNYREIYARLIRESTTLEMEGEFSVCFTDLHQNFLKYRAPKLWNIIRLVKHWYQLCKKRLKYPLPPQYALELLTVYAWERGLEDRPALHTGHCFRSVLDLITEYKKLRIYWTWCYEFKKETFDYLSRQIKKDRPVILDPADPTRNVAGSNIQSWHVLAKEAAVWARSSFFRNSDMTFVNGWKVHRNKNVSTSEHHSPCPGGSGVRAMCSSAARPCPGENSLAHQGPVRGIQPVIRLQASIPSCPWDSLPHSLLHLPYPPQCSLGVRLRRKEKSSNVASVCPPVGRLCPQTCLIMNNRPQQSLRECALGGVSPQPT</sequence>
<dbReference type="OrthoDB" id="1885901at2759"/>
<reference evidence="7" key="3">
    <citation type="submission" date="2025-09" db="UniProtKB">
        <authorList>
            <consortium name="Ensembl"/>
        </authorList>
    </citation>
    <scope>IDENTIFICATION</scope>
    <source>
        <strain evidence="7">Brown Norway</strain>
    </source>
</reference>
<evidence type="ECO:0000313" key="8">
    <source>
        <dbReference type="Proteomes" id="UP000002494"/>
    </source>
</evidence>
<dbReference type="InterPro" id="IPR006116">
    <property type="entry name" value="NT_2-5OAS_ClassI-CCAase"/>
</dbReference>